<dbReference type="EMBL" id="FOKY01000007">
    <property type="protein sequence ID" value="SFB81926.1"/>
    <property type="molecule type" value="Genomic_DNA"/>
</dbReference>
<protein>
    <submittedName>
        <fullName evidence="2">Uncharacterized protein</fullName>
    </submittedName>
</protein>
<dbReference type="Proteomes" id="UP000240042">
    <property type="component" value="Unassembled WGS sequence"/>
</dbReference>
<dbReference type="RefSeq" id="WP_092319114.1">
    <property type="nucleotide sequence ID" value="NZ_FOKY01000007.1"/>
</dbReference>
<proteinExistence type="predicted"/>
<evidence type="ECO:0000256" key="1">
    <source>
        <dbReference type="SAM" id="SignalP"/>
    </source>
</evidence>
<keyword evidence="1" id="KW-0732">Signal</keyword>
<accession>A0A1I1E5I1</accession>
<evidence type="ECO:0000313" key="3">
    <source>
        <dbReference type="Proteomes" id="UP000240042"/>
    </source>
</evidence>
<sequence length="374" mass="42158">MKKLIHVSCVSMAIFLFHIKTAAQETQIQFPYLNFHMQMNDKMQPSVSYNVQTDIVVGDKSGIVFGLGVAGNDIQNFQGSISDIIQLDNLKLSIRPASAFEFHVFYGRYQYLGQDKVIPRGFQYFQTPGTAYYGYRTIRGAGMAMAFPTQEGRYEPQLIVYSDNFQGVTYFNTDSLIKFRFEKFYIDLYLGVAAPSIGIGTASSGKIGFRFGTSIMTALSPANFYFAFYIPAHYGEKFSFDDIYFRFSEHLLIKGFEQTFSIMSLDSESDTSTNPFVGYNGTPDLNIYLSLGGRIKRIGFGVDYSFIYGLYQQSISIGALDHLSHRFGTYVDFKFFDLTYKLGVFYTLPNSPAYTSSVSKPGDIGFYISIFGDA</sequence>
<dbReference type="AlphaFoldDB" id="A0A1I1E5I1"/>
<reference evidence="3" key="1">
    <citation type="submission" date="2016-10" db="EMBL/GenBank/DDBJ databases">
        <authorList>
            <person name="Varghese N."/>
            <person name="Submissions S."/>
        </authorList>
    </citation>
    <scope>NUCLEOTIDE SEQUENCE [LARGE SCALE GENOMIC DNA]</scope>
    <source>
        <strain evidence="3">ATCC 43811</strain>
    </source>
</reference>
<name>A0A1I1E5I1_BREAD</name>
<evidence type="ECO:0000313" key="2">
    <source>
        <dbReference type="EMBL" id="SFB81926.1"/>
    </source>
</evidence>
<feature type="chain" id="PRO_5015180573" evidence="1">
    <location>
        <begin position="23"/>
        <end position="374"/>
    </location>
</feature>
<organism evidence="2 3">
    <name type="scientific">Brevinema andersonii</name>
    <dbReference type="NCBI Taxonomy" id="34097"/>
    <lineage>
        <taxon>Bacteria</taxon>
        <taxon>Pseudomonadati</taxon>
        <taxon>Spirochaetota</taxon>
        <taxon>Spirochaetia</taxon>
        <taxon>Brevinematales</taxon>
        <taxon>Brevinemataceae</taxon>
        <taxon>Brevinema</taxon>
    </lineage>
</organism>
<keyword evidence="3" id="KW-1185">Reference proteome</keyword>
<gene>
    <name evidence="2" type="ORF">SAMN02745150_00931</name>
</gene>
<feature type="signal peptide" evidence="1">
    <location>
        <begin position="1"/>
        <end position="22"/>
    </location>
</feature>